<dbReference type="Proteomes" id="UP001314205">
    <property type="component" value="Unassembled WGS sequence"/>
</dbReference>
<organism evidence="2 3">
    <name type="scientific">Parnassius mnemosyne</name>
    <name type="common">clouded apollo</name>
    <dbReference type="NCBI Taxonomy" id="213953"/>
    <lineage>
        <taxon>Eukaryota</taxon>
        <taxon>Metazoa</taxon>
        <taxon>Ecdysozoa</taxon>
        <taxon>Arthropoda</taxon>
        <taxon>Hexapoda</taxon>
        <taxon>Insecta</taxon>
        <taxon>Pterygota</taxon>
        <taxon>Neoptera</taxon>
        <taxon>Endopterygota</taxon>
        <taxon>Lepidoptera</taxon>
        <taxon>Glossata</taxon>
        <taxon>Ditrysia</taxon>
        <taxon>Papilionoidea</taxon>
        <taxon>Papilionidae</taxon>
        <taxon>Parnassiinae</taxon>
        <taxon>Parnassini</taxon>
        <taxon>Parnassius</taxon>
        <taxon>Driopa</taxon>
    </lineage>
</organism>
<protein>
    <recommendedName>
        <fullName evidence="1">Chitin-binding type-2 domain-containing protein</fullName>
    </recommendedName>
</protein>
<dbReference type="EMBL" id="CAVLGL010000001">
    <property type="protein sequence ID" value="CAK1578572.1"/>
    <property type="molecule type" value="Genomic_DNA"/>
</dbReference>
<dbReference type="GO" id="GO:0005576">
    <property type="term" value="C:extracellular region"/>
    <property type="evidence" value="ECO:0007669"/>
    <property type="project" value="InterPro"/>
</dbReference>
<name>A0AAV1K9H8_9NEOP</name>
<dbReference type="InterPro" id="IPR036508">
    <property type="entry name" value="Chitin-bd_dom_sf"/>
</dbReference>
<reference evidence="2 3" key="1">
    <citation type="submission" date="2023-11" db="EMBL/GenBank/DDBJ databases">
        <authorList>
            <person name="Hedman E."/>
            <person name="Englund M."/>
            <person name="Stromberg M."/>
            <person name="Nyberg Akerstrom W."/>
            <person name="Nylinder S."/>
            <person name="Jareborg N."/>
            <person name="Kallberg Y."/>
            <person name="Kronander E."/>
        </authorList>
    </citation>
    <scope>NUCLEOTIDE SEQUENCE [LARGE SCALE GENOMIC DNA]</scope>
</reference>
<dbReference type="InterPro" id="IPR002557">
    <property type="entry name" value="Chitin-bd_dom"/>
</dbReference>
<evidence type="ECO:0000313" key="2">
    <source>
        <dbReference type="EMBL" id="CAK1578572.1"/>
    </source>
</evidence>
<keyword evidence="3" id="KW-1185">Reference proteome</keyword>
<dbReference type="Gene3D" id="2.170.140.10">
    <property type="entry name" value="Chitin binding domain"/>
    <property type="match status" value="1"/>
</dbReference>
<evidence type="ECO:0000259" key="1">
    <source>
        <dbReference type="PROSITE" id="PS50940"/>
    </source>
</evidence>
<sequence length="258" mass="29539">MLEYYKFLFYTILISHHEPTVAFLKQSFDCGPYGFVCEGTTKLRLCEGDNLLGPAFNCPANTVCNEDSSDVCENTINYIDPAISRTVRCHRNERIADPSVADCKGYILCIPNKNRFQGIKFKCSGTTIFNGYTRTCSSPDTYKCPMTNITKTTSTLYHQDNRRMDTNTRNNNFDNLDMNSHWGRPIDCKNYKFAVTQDKSPVRAKYFCPTRPVRGESAIRCTIFSNQFCITLERDEKDSFIQPTGAAYRKPRSFVVNK</sequence>
<dbReference type="PROSITE" id="PS50940">
    <property type="entry name" value="CHIT_BIND_II"/>
    <property type="match status" value="1"/>
</dbReference>
<proteinExistence type="predicted"/>
<comment type="caution">
    <text evidence="2">The sequence shown here is derived from an EMBL/GenBank/DDBJ whole genome shotgun (WGS) entry which is preliminary data.</text>
</comment>
<evidence type="ECO:0000313" key="3">
    <source>
        <dbReference type="Proteomes" id="UP001314205"/>
    </source>
</evidence>
<dbReference type="AlphaFoldDB" id="A0AAV1K9H8"/>
<dbReference type="SUPFAM" id="SSF57625">
    <property type="entry name" value="Invertebrate chitin-binding proteins"/>
    <property type="match status" value="1"/>
</dbReference>
<dbReference type="GO" id="GO:0008061">
    <property type="term" value="F:chitin binding"/>
    <property type="evidence" value="ECO:0007669"/>
    <property type="project" value="InterPro"/>
</dbReference>
<dbReference type="Pfam" id="PF01607">
    <property type="entry name" value="CBM_14"/>
    <property type="match status" value="1"/>
</dbReference>
<feature type="domain" description="Chitin-binding type-2" evidence="1">
    <location>
        <begin position="86"/>
        <end position="146"/>
    </location>
</feature>
<accession>A0AAV1K9H8</accession>
<gene>
    <name evidence="2" type="ORF">PARMNEM_LOCUS633</name>
</gene>